<evidence type="ECO:0000256" key="1">
    <source>
        <dbReference type="ARBA" id="ARBA00043967"/>
    </source>
</evidence>
<feature type="domain" description="SUF system FeS cluster assembly SufBD N-terminal" evidence="3">
    <location>
        <begin position="139"/>
        <end position="201"/>
    </location>
</feature>
<evidence type="ECO:0000313" key="5">
    <source>
        <dbReference type="Proteomes" id="UP000732298"/>
    </source>
</evidence>
<dbReference type="InterPro" id="IPR037284">
    <property type="entry name" value="SUF_FeS_clus_asmbl_SufBD_sf"/>
</dbReference>
<evidence type="ECO:0000259" key="2">
    <source>
        <dbReference type="Pfam" id="PF01458"/>
    </source>
</evidence>
<feature type="domain" description="SUF system FeS cluster assembly SufBD core" evidence="2">
    <location>
        <begin position="204"/>
        <end position="438"/>
    </location>
</feature>
<dbReference type="SUPFAM" id="SSF101960">
    <property type="entry name" value="Stabilizer of iron transporter SufD"/>
    <property type="match status" value="1"/>
</dbReference>
<reference evidence="4" key="1">
    <citation type="submission" date="2020-07" db="EMBL/GenBank/DDBJ databases">
        <title>Huge and variable diversity of episymbiotic CPR bacteria and DPANN archaea in groundwater ecosystems.</title>
        <authorList>
            <person name="He C.Y."/>
            <person name="Keren R."/>
            <person name="Whittaker M."/>
            <person name="Farag I.F."/>
            <person name="Doudna J."/>
            <person name="Cate J.H.D."/>
            <person name="Banfield J.F."/>
        </authorList>
    </citation>
    <scope>NUCLEOTIDE SEQUENCE</scope>
    <source>
        <strain evidence="4">NC_groundwater_1296_Ag_S-0.2um_52_80</strain>
    </source>
</reference>
<protein>
    <submittedName>
        <fullName evidence="4">Fe-S cluster assembly protein SufB</fullName>
    </submittedName>
</protein>
<accession>A0A8T3YQI7</accession>
<dbReference type="GO" id="GO:0016226">
    <property type="term" value="P:iron-sulfur cluster assembly"/>
    <property type="evidence" value="ECO:0007669"/>
    <property type="project" value="InterPro"/>
</dbReference>
<proteinExistence type="inferred from homology"/>
<dbReference type="PANTHER" id="PTHR30508">
    <property type="entry name" value="FES CLUSTER ASSEMBLY PROTEIN SUF"/>
    <property type="match status" value="1"/>
</dbReference>
<dbReference type="AlphaFoldDB" id="A0A8T3YQI7"/>
<comment type="similarity">
    <text evidence="1">Belongs to the iron-sulfur cluster assembly SufBD family.</text>
</comment>
<dbReference type="NCBIfam" id="TIGR01980">
    <property type="entry name" value="sufB"/>
    <property type="match status" value="1"/>
</dbReference>
<evidence type="ECO:0000313" key="4">
    <source>
        <dbReference type="EMBL" id="MBI4210419.1"/>
    </source>
</evidence>
<dbReference type="Pfam" id="PF19295">
    <property type="entry name" value="SufBD_N"/>
    <property type="match status" value="1"/>
</dbReference>
<organism evidence="4 5">
    <name type="scientific">Candidatus Iainarchaeum sp</name>
    <dbReference type="NCBI Taxonomy" id="3101447"/>
    <lineage>
        <taxon>Archaea</taxon>
        <taxon>Candidatus Iainarchaeota</taxon>
        <taxon>Candidatus Iainarchaeia</taxon>
        <taxon>Candidatus Iainarchaeales</taxon>
        <taxon>Candidatus Iainarchaeaceae</taxon>
        <taxon>Candidatus Iainarchaeum</taxon>
    </lineage>
</organism>
<dbReference type="EMBL" id="JACQPB010000034">
    <property type="protein sequence ID" value="MBI4210419.1"/>
    <property type="molecule type" value="Genomic_DNA"/>
</dbReference>
<dbReference type="Proteomes" id="UP000732298">
    <property type="component" value="Unassembled WGS sequence"/>
</dbReference>
<dbReference type="Pfam" id="PF01458">
    <property type="entry name" value="SUFBD_core"/>
    <property type="match status" value="1"/>
</dbReference>
<comment type="caution">
    <text evidence="4">The sequence shown here is derived from an EMBL/GenBank/DDBJ whole genome shotgun (WGS) entry which is preliminary data.</text>
</comment>
<name>A0A8T3YQI7_9ARCH</name>
<dbReference type="PANTHER" id="PTHR30508:SF1">
    <property type="entry name" value="UPF0051 PROTEIN ABCI8, CHLOROPLASTIC-RELATED"/>
    <property type="match status" value="1"/>
</dbReference>
<sequence>MRERQLTQTDYTKYDFSYSTKNYEVVFGKGLNEETVRKISAMKNEPGWMLDFRLRALKAFTERPMPQWGPDLSEINFDEIIYYMSAGSQKRRSWEEVPEDVKKTFDRLGIPEAERKVLAGVEAQYDSEVMYSSIRADLEKQGVVFMSMDEGLRRYPDIVREHFGKVIPLNDNKFASLNSAVWSGGSFVFVPKNVKVDIPLQAYFRINAESFGQFERTLIIADEGAQAHYIEGCSAPRFTTQSLHSAVVEVIAKPGAHVRYTTIQNWAPNIYNLVTKRAFAYRDATVSWVDGNIGSKITQKYPAIYLMGEGARGEVLSVALAGKGQHQDAGAKVIHSAPNTTSTITSKSISKDGGRTSYRGLVKVLRGCKNVRSNVMCDALLLDKESRTDTYPYVEIDEPSATIAHEAKVGKIGDDQIFYLMSKGLTEAEALTMIVLGFMQPFTKTLPLEYAVELNRLIEMEMENSVG</sequence>
<evidence type="ECO:0000259" key="3">
    <source>
        <dbReference type="Pfam" id="PF19295"/>
    </source>
</evidence>
<gene>
    <name evidence="4" type="primary">sufB</name>
    <name evidence="4" type="ORF">HY544_02855</name>
</gene>
<dbReference type="InterPro" id="IPR000825">
    <property type="entry name" value="SUF_FeS_clus_asmbl_SufBD_core"/>
</dbReference>
<dbReference type="InterPro" id="IPR010231">
    <property type="entry name" value="SUF_FeS_clus_asmbl_SufB"/>
</dbReference>
<dbReference type="InterPro" id="IPR055346">
    <property type="entry name" value="Fe-S_cluster_assembly_SufBD"/>
</dbReference>
<dbReference type="InterPro" id="IPR045595">
    <property type="entry name" value="SufBD_N"/>
</dbReference>